<dbReference type="EMBL" id="CAUYUJ010011459">
    <property type="protein sequence ID" value="CAK0831810.1"/>
    <property type="molecule type" value="Genomic_DNA"/>
</dbReference>
<accession>A0ABN9SJ78</accession>
<dbReference type="Proteomes" id="UP001189429">
    <property type="component" value="Unassembled WGS sequence"/>
</dbReference>
<feature type="non-terminal residue" evidence="2">
    <location>
        <position position="582"/>
    </location>
</feature>
<sequence length="582" mass="65898">DYATEDGAQILLRFLEEQRFAKSSFRELPKVFDAFFDQTHFDKKGGEPMAAFCTAMEVARRNLEEVGPDKKIRANELGYHTLKRSGLDKDERNLVIARADETFNFQKISTTLKDSFPRGGGRHRDRQGSRTSWRWANYNDGERDPEDDDKNVEHDGYWVQDDDGYWYEWDEGHGDYAFAEDGDDSWDSSDMFYIEDDTDVYSASEDEECQQALVMLRESRLKMNKTRAARGFFKGRIDGVVDESAAAGGKAAGEGGKGGKGKDGGKGKSKDERPAGKGFKGRGETSKAQSRPRRLGFWAMTTLARVMPDMFHQKDAQDPELATEKFQEPAEHDIMMVNMQSDPILPEVPEVDAMISSTIVPATLVDSGASVAVAGRGWLGKIATELEKYGLRPIIVEASQKFKGAKQKWIGIPIGIGKRHVLQEYFEIPGDMIGLTRKKNLADWKTNLYLCEDGQWADFQVLGVYDKELVKLPGGHAGIDIFDCDLESYEEEPLFEKFRTNVEKVEPEVFPVAETLQVSKPDFRVKGDSDRWAQDATRNGNKGIWNMGTPKRFDKLMKEYAVIFDLLRDSNETFLWELFAKE</sequence>
<evidence type="ECO:0000256" key="1">
    <source>
        <dbReference type="SAM" id="MobiDB-lite"/>
    </source>
</evidence>
<feature type="non-terminal residue" evidence="2">
    <location>
        <position position="1"/>
    </location>
</feature>
<feature type="region of interest" description="Disordered" evidence="1">
    <location>
        <begin position="248"/>
        <end position="293"/>
    </location>
</feature>
<evidence type="ECO:0000313" key="2">
    <source>
        <dbReference type="EMBL" id="CAK0831810.1"/>
    </source>
</evidence>
<gene>
    <name evidence="2" type="ORF">PCOR1329_LOCUS30064</name>
</gene>
<keyword evidence="3" id="KW-1185">Reference proteome</keyword>
<name>A0ABN9SJ78_9DINO</name>
<proteinExistence type="predicted"/>
<comment type="caution">
    <text evidence="2">The sequence shown here is derived from an EMBL/GenBank/DDBJ whole genome shotgun (WGS) entry which is preliminary data.</text>
</comment>
<feature type="compositionally biased region" description="Basic and acidic residues" evidence="1">
    <location>
        <begin position="260"/>
        <end position="285"/>
    </location>
</feature>
<reference evidence="2" key="1">
    <citation type="submission" date="2023-10" db="EMBL/GenBank/DDBJ databases">
        <authorList>
            <person name="Chen Y."/>
            <person name="Shah S."/>
            <person name="Dougan E. K."/>
            <person name="Thang M."/>
            <person name="Chan C."/>
        </authorList>
    </citation>
    <scope>NUCLEOTIDE SEQUENCE [LARGE SCALE GENOMIC DNA]</scope>
</reference>
<evidence type="ECO:0000313" key="3">
    <source>
        <dbReference type="Proteomes" id="UP001189429"/>
    </source>
</evidence>
<organism evidence="2 3">
    <name type="scientific">Prorocentrum cordatum</name>
    <dbReference type="NCBI Taxonomy" id="2364126"/>
    <lineage>
        <taxon>Eukaryota</taxon>
        <taxon>Sar</taxon>
        <taxon>Alveolata</taxon>
        <taxon>Dinophyceae</taxon>
        <taxon>Prorocentrales</taxon>
        <taxon>Prorocentraceae</taxon>
        <taxon>Prorocentrum</taxon>
    </lineage>
</organism>
<protein>
    <submittedName>
        <fullName evidence="2">Uncharacterized protein</fullName>
    </submittedName>
</protein>